<comment type="caution">
    <text evidence="18">The sequence shown here is derived from an EMBL/GenBank/DDBJ whole genome shotgun (WGS) entry which is preliminary data.</text>
</comment>
<dbReference type="AlphaFoldDB" id="A0A532V037"/>
<dbReference type="InterPro" id="IPR022898">
    <property type="entry name" value="RNase_HII"/>
</dbReference>
<dbReference type="GO" id="GO:0003723">
    <property type="term" value="F:RNA binding"/>
    <property type="evidence" value="ECO:0007669"/>
    <property type="project" value="UniProtKB-UniRule"/>
</dbReference>
<dbReference type="PANTHER" id="PTHR10954">
    <property type="entry name" value="RIBONUCLEASE H2 SUBUNIT A"/>
    <property type="match status" value="1"/>
</dbReference>
<comment type="cofactor">
    <cofactor evidence="14 15">
        <name>Mn(2+)</name>
        <dbReference type="ChEBI" id="CHEBI:29035"/>
    </cofactor>
    <cofactor evidence="14 15">
        <name>Mg(2+)</name>
        <dbReference type="ChEBI" id="CHEBI:18420"/>
    </cofactor>
    <text evidence="14 15">Manganese or magnesium. Binds 1 divalent metal ion per monomer in the absence of substrate. May bind a second metal ion after substrate binding.</text>
</comment>
<evidence type="ECO:0000256" key="4">
    <source>
        <dbReference type="ARBA" id="ARBA00004496"/>
    </source>
</evidence>
<evidence type="ECO:0000256" key="12">
    <source>
        <dbReference type="ARBA" id="ARBA00022801"/>
    </source>
</evidence>
<reference evidence="18 19" key="1">
    <citation type="submission" date="2017-06" db="EMBL/GenBank/DDBJ databases">
        <title>Novel microbial phyla capable of carbon fixation and sulfur reduction in deep-sea sediments.</title>
        <authorList>
            <person name="Huang J."/>
            <person name="Baker B."/>
            <person name="Wang Y."/>
        </authorList>
    </citation>
    <scope>NUCLEOTIDE SEQUENCE [LARGE SCALE GENOMIC DNA]</scope>
    <source>
        <strain evidence="18">B3_TA06</strain>
    </source>
</reference>
<proteinExistence type="inferred from homology"/>
<evidence type="ECO:0000256" key="13">
    <source>
        <dbReference type="ARBA" id="ARBA00023211"/>
    </source>
</evidence>
<dbReference type="Proteomes" id="UP000317778">
    <property type="component" value="Unassembled WGS sequence"/>
</dbReference>
<evidence type="ECO:0000256" key="2">
    <source>
        <dbReference type="ARBA" id="ARBA00001946"/>
    </source>
</evidence>
<dbReference type="InterPro" id="IPR024567">
    <property type="entry name" value="RNase_HII/HIII_dom"/>
</dbReference>
<comment type="catalytic activity">
    <reaction evidence="1 14 15 16">
        <text>Endonucleolytic cleavage to 5'-phosphomonoester.</text>
        <dbReference type="EC" id="3.1.26.4"/>
    </reaction>
</comment>
<dbReference type="EC" id="3.1.26.4" evidence="6 14"/>
<dbReference type="PANTHER" id="PTHR10954:SF18">
    <property type="entry name" value="RIBONUCLEASE HII"/>
    <property type="match status" value="1"/>
</dbReference>
<dbReference type="SUPFAM" id="SSF53098">
    <property type="entry name" value="Ribonuclease H-like"/>
    <property type="match status" value="1"/>
</dbReference>
<dbReference type="GO" id="GO:0030145">
    <property type="term" value="F:manganese ion binding"/>
    <property type="evidence" value="ECO:0007669"/>
    <property type="project" value="UniProtKB-UniRule"/>
</dbReference>
<evidence type="ECO:0000256" key="5">
    <source>
        <dbReference type="ARBA" id="ARBA00007383"/>
    </source>
</evidence>
<keyword evidence="11 14" id="KW-0255">Endonuclease</keyword>
<accession>A0A532V037</accession>
<dbReference type="InterPro" id="IPR001352">
    <property type="entry name" value="RNase_HII/HIII"/>
</dbReference>
<keyword evidence="10 14" id="KW-0479">Metal-binding</keyword>
<dbReference type="GO" id="GO:0005737">
    <property type="term" value="C:cytoplasm"/>
    <property type="evidence" value="ECO:0007669"/>
    <property type="project" value="UniProtKB-SubCell"/>
</dbReference>
<dbReference type="EMBL" id="NJBO01000017">
    <property type="protein sequence ID" value="TKJ40576.1"/>
    <property type="molecule type" value="Genomic_DNA"/>
</dbReference>
<protein>
    <recommendedName>
        <fullName evidence="7 14">Ribonuclease HII</fullName>
        <shortName evidence="14">RNase HII</shortName>
        <ecNumber evidence="6 14">3.1.26.4</ecNumber>
    </recommendedName>
</protein>
<evidence type="ECO:0000256" key="16">
    <source>
        <dbReference type="RuleBase" id="RU003515"/>
    </source>
</evidence>
<dbReference type="GO" id="GO:0006298">
    <property type="term" value="P:mismatch repair"/>
    <property type="evidence" value="ECO:0007669"/>
    <property type="project" value="TreeGrafter"/>
</dbReference>
<evidence type="ECO:0000256" key="15">
    <source>
        <dbReference type="PROSITE-ProRule" id="PRU01319"/>
    </source>
</evidence>
<dbReference type="CDD" id="cd07182">
    <property type="entry name" value="RNase_HII_bacteria_HII_like"/>
    <property type="match status" value="1"/>
</dbReference>
<comment type="function">
    <text evidence="3 14 16">Endonuclease that specifically degrades the RNA of RNA-DNA hybrids.</text>
</comment>
<dbReference type="GO" id="GO:0004523">
    <property type="term" value="F:RNA-DNA hybrid ribonuclease activity"/>
    <property type="evidence" value="ECO:0007669"/>
    <property type="project" value="UniProtKB-UniRule"/>
</dbReference>
<dbReference type="GO" id="GO:0043137">
    <property type="term" value="P:DNA replication, removal of RNA primer"/>
    <property type="evidence" value="ECO:0007669"/>
    <property type="project" value="TreeGrafter"/>
</dbReference>
<dbReference type="PROSITE" id="PS51975">
    <property type="entry name" value="RNASE_H_2"/>
    <property type="match status" value="1"/>
</dbReference>
<evidence type="ECO:0000256" key="11">
    <source>
        <dbReference type="ARBA" id="ARBA00022759"/>
    </source>
</evidence>
<dbReference type="InterPro" id="IPR012337">
    <property type="entry name" value="RNaseH-like_sf"/>
</dbReference>
<gene>
    <name evidence="14" type="primary">rnhB</name>
    <name evidence="18" type="ORF">CEE36_09325</name>
</gene>
<feature type="binding site" evidence="14 15">
    <location>
        <position position="115"/>
    </location>
    <ligand>
        <name>a divalent metal cation</name>
        <dbReference type="ChEBI" id="CHEBI:60240"/>
    </ligand>
</feature>
<name>A0A532V037_UNCT6</name>
<evidence type="ECO:0000256" key="6">
    <source>
        <dbReference type="ARBA" id="ARBA00012180"/>
    </source>
</evidence>
<feature type="binding site" evidence="14 15">
    <location>
        <position position="21"/>
    </location>
    <ligand>
        <name>a divalent metal cation</name>
        <dbReference type="ChEBI" id="CHEBI:60240"/>
    </ligand>
</feature>
<comment type="cofactor">
    <cofactor evidence="2">
        <name>Mg(2+)</name>
        <dbReference type="ChEBI" id="CHEBI:18420"/>
    </cofactor>
</comment>
<feature type="binding site" evidence="14 15">
    <location>
        <position position="22"/>
    </location>
    <ligand>
        <name>a divalent metal cation</name>
        <dbReference type="ChEBI" id="CHEBI:60240"/>
    </ligand>
</feature>
<keyword evidence="13 14" id="KW-0464">Manganese</keyword>
<evidence type="ECO:0000313" key="18">
    <source>
        <dbReference type="EMBL" id="TKJ40576.1"/>
    </source>
</evidence>
<dbReference type="Pfam" id="PF01351">
    <property type="entry name" value="RNase_HII"/>
    <property type="match status" value="1"/>
</dbReference>
<sequence>MLQLNLDLEAWRKVRLLCGVDEAGRGALAGPVVGAAVVLPPGVEIAGVCDSKKLTPCRRQELFSHILTKALGVGVGFIPAQEIDETDILTAALKAMRRACERLALRVEPELVFVDGNQKIPDLPWPQEHFPQADAQSLSVAAASVVAKVLRDRYMRQLDENYPGYEFSRHKGYPTREHVDCLRRLGLSPVHRRTFRPCAECGNLEVHDIPIT</sequence>
<dbReference type="Gene3D" id="3.30.420.10">
    <property type="entry name" value="Ribonuclease H-like superfamily/Ribonuclease H"/>
    <property type="match status" value="1"/>
</dbReference>
<dbReference type="GO" id="GO:0032299">
    <property type="term" value="C:ribonuclease H2 complex"/>
    <property type="evidence" value="ECO:0007669"/>
    <property type="project" value="TreeGrafter"/>
</dbReference>
<keyword evidence="8 14" id="KW-0963">Cytoplasm</keyword>
<evidence type="ECO:0000256" key="14">
    <source>
        <dbReference type="HAMAP-Rule" id="MF_00052"/>
    </source>
</evidence>
<evidence type="ECO:0000256" key="3">
    <source>
        <dbReference type="ARBA" id="ARBA00004065"/>
    </source>
</evidence>
<keyword evidence="9 14" id="KW-0540">Nuclease</keyword>
<evidence type="ECO:0000256" key="1">
    <source>
        <dbReference type="ARBA" id="ARBA00000077"/>
    </source>
</evidence>
<organism evidence="18 19">
    <name type="scientific">candidate division TA06 bacterium B3_TA06</name>
    <dbReference type="NCBI Taxonomy" id="2012487"/>
    <lineage>
        <taxon>Bacteria</taxon>
        <taxon>Bacteria division TA06</taxon>
    </lineage>
</organism>
<dbReference type="HAMAP" id="MF_00052_B">
    <property type="entry name" value="RNase_HII_B"/>
    <property type="match status" value="1"/>
</dbReference>
<keyword evidence="12 14" id="KW-0378">Hydrolase</keyword>
<evidence type="ECO:0000256" key="9">
    <source>
        <dbReference type="ARBA" id="ARBA00022722"/>
    </source>
</evidence>
<evidence type="ECO:0000313" key="19">
    <source>
        <dbReference type="Proteomes" id="UP000317778"/>
    </source>
</evidence>
<evidence type="ECO:0000256" key="10">
    <source>
        <dbReference type="ARBA" id="ARBA00022723"/>
    </source>
</evidence>
<evidence type="ECO:0000256" key="8">
    <source>
        <dbReference type="ARBA" id="ARBA00022490"/>
    </source>
</evidence>
<comment type="similarity">
    <text evidence="5 14 16">Belongs to the RNase HII family.</text>
</comment>
<comment type="subcellular location">
    <subcellularLocation>
        <location evidence="4 14">Cytoplasm</location>
    </subcellularLocation>
</comment>
<dbReference type="InterPro" id="IPR036397">
    <property type="entry name" value="RNaseH_sf"/>
</dbReference>
<dbReference type="NCBIfam" id="NF000595">
    <property type="entry name" value="PRK00015.1-3"/>
    <property type="match status" value="1"/>
</dbReference>
<evidence type="ECO:0000259" key="17">
    <source>
        <dbReference type="PROSITE" id="PS51975"/>
    </source>
</evidence>
<evidence type="ECO:0000256" key="7">
    <source>
        <dbReference type="ARBA" id="ARBA00019179"/>
    </source>
</evidence>
<feature type="domain" description="RNase H type-2" evidence="17">
    <location>
        <begin position="15"/>
        <end position="207"/>
    </location>
</feature>